<organism evidence="2 3">
    <name type="scientific">Pseudidiomarina indica</name>
    <dbReference type="NCBI Taxonomy" id="1159017"/>
    <lineage>
        <taxon>Bacteria</taxon>
        <taxon>Pseudomonadati</taxon>
        <taxon>Pseudomonadota</taxon>
        <taxon>Gammaproteobacteria</taxon>
        <taxon>Alteromonadales</taxon>
        <taxon>Idiomarinaceae</taxon>
        <taxon>Pseudidiomarina</taxon>
    </lineage>
</organism>
<dbReference type="STRING" id="1159017.SAMN02927930_00891"/>
<keyword evidence="3" id="KW-1185">Reference proteome</keyword>
<evidence type="ECO:0000313" key="3">
    <source>
        <dbReference type="Proteomes" id="UP000199626"/>
    </source>
</evidence>
<keyword evidence="1" id="KW-0812">Transmembrane</keyword>
<feature type="transmembrane region" description="Helical" evidence="1">
    <location>
        <begin position="7"/>
        <end position="25"/>
    </location>
</feature>
<feature type="transmembrane region" description="Helical" evidence="1">
    <location>
        <begin position="173"/>
        <end position="192"/>
    </location>
</feature>
<keyword evidence="1" id="KW-1133">Transmembrane helix</keyword>
<reference evidence="3" key="1">
    <citation type="submission" date="2016-10" db="EMBL/GenBank/DDBJ databases">
        <authorList>
            <person name="Varghese N."/>
            <person name="Submissions S."/>
        </authorList>
    </citation>
    <scope>NUCLEOTIDE SEQUENCE [LARGE SCALE GENOMIC DNA]</scope>
    <source>
        <strain evidence="3">CGMCC 1.10824</strain>
    </source>
</reference>
<dbReference type="AlphaFoldDB" id="A0A1G6BS38"/>
<gene>
    <name evidence="2" type="ORF">SAMN02927930_00891</name>
</gene>
<evidence type="ECO:0000256" key="1">
    <source>
        <dbReference type="SAM" id="Phobius"/>
    </source>
</evidence>
<feature type="transmembrane region" description="Helical" evidence="1">
    <location>
        <begin position="45"/>
        <end position="64"/>
    </location>
</feature>
<dbReference type="Proteomes" id="UP000199626">
    <property type="component" value="Unassembled WGS sequence"/>
</dbReference>
<keyword evidence="1" id="KW-0472">Membrane</keyword>
<dbReference type="EMBL" id="FMXN01000004">
    <property type="protein sequence ID" value="SDB23418.1"/>
    <property type="molecule type" value="Genomic_DNA"/>
</dbReference>
<accession>A0A1G6BS38</accession>
<sequence length="200" mass="22162">MNHPYKLAGIAALLLAVLFPLYWLTGIVDLISGGLDVIHTDIQTLDAWDLLFVIIGVLEVYVYLKLSHYFRDQLHGSFAAISFKIMALLIALFHGLVLVDVWFALSQTTSSAQEIAELTSLATLILGGLYCIATLAMCIATLSRFRALPYLLRAFCIGMLFMAVFHLTLVLTIVGYLLFPALLVLLAIHWLTAEQYAEVV</sequence>
<feature type="transmembrane region" description="Helical" evidence="1">
    <location>
        <begin position="125"/>
        <end position="143"/>
    </location>
</feature>
<dbReference type="OrthoDB" id="6238822at2"/>
<proteinExistence type="predicted"/>
<name>A0A1G6BS38_9GAMM</name>
<protein>
    <submittedName>
        <fullName evidence="2">Uncharacterized protein</fullName>
    </submittedName>
</protein>
<dbReference type="RefSeq" id="WP_092592184.1">
    <property type="nucleotide sequence ID" value="NZ_FMXN01000004.1"/>
</dbReference>
<feature type="transmembrane region" description="Helical" evidence="1">
    <location>
        <begin position="150"/>
        <end position="167"/>
    </location>
</feature>
<evidence type="ECO:0000313" key="2">
    <source>
        <dbReference type="EMBL" id="SDB23418.1"/>
    </source>
</evidence>
<feature type="transmembrane region" description="Helical" evidence="1">
    <location>
        <begin position="85"/>
        <end position="105"/>
    </location>
</feature>